<organism evidence="3 4">
    <name type="scientific">Oxytricha trifallax</name>
    <dbReference type="NCBI Taxonomy" id="1172189"/>
    <lineage>
        <taxon>Eukaryota</taxon>
        <taxon>Sar</taxon>
        <taxon>Alveolata</taxon>
        <taxon>Ciliophora</taxon>
        <taxon>Intramacronucleata</taxon>
        <taxon>Spirotrichea</taxon>
        <taxon>Stichotrichia</taxon>
        <taxon>Sporadotrichida</taxon>
        <taxon>Oxytrichidae</taxon>
        <taxon>Oxytrichinae</taxon>
        <taxon>Oxytricha</taxon>
    </lineage>
</organism>
<dbReference type="PROSITE" id="PS50013">
    <property type="entry name" value="CHROMO_2"/>
    <property type="match status" value="1"/>
</dbReference>
<feature type="compositionally biased region" description="Basic residues" evidence="1">
    <location>
        <begin position="1"/>
        <end position="10"/>
    </location>
</feature>
<dbReference type="SUPFAM" id="SSF54160">
    <property type="entry name" value="Chromo domain-like"/>
    <property type="match status" value="1"/>
</dbReference>
<dbReference type="InterPro" id="IPR023780">
    <property type="entry name" value="Chromo_domain"/>
</dbReference>
<name>A0A073HY12_9SPIT</name>
<dbReference type="SMART" id="SM00298">
    <property type="entry name" value="CHROMO"/>
    <property type="match status" value="1"/>
</dbReference>
<dbReference type="EMBL" id="ARYC01002316">
    <property type="protein sequence ID" value="KEJ82908.1"/>
    <property type="molecule type" value="Genomic_DNA"/>
</dbReference>
<gene>
    <name evidence="3" type="ORF">OXYTRIMIC_084</name>
</gene>
<protein>
    <recommendedName>
        <fullName evidence="2">Chromo domain-containing protein</fullName>
    </recommendedName>
</protein>
<evidence type="ECO:0000259" key="2">
    <source>
        <dbReference type="PROSITE" id="PS50013"/>
    </source>
</evidence>
<dbReference type="InterPro" id="IPR016197">
    <property type="entry name" value="Chromo-like_dom_sf"/>
</dbReference>
<evidence type="ECO:0000313" key="3">
    <source>
        <dbReference type="EMBL" id="KEJ82908.1"/>
    </source>
</evidence>
<dbReference type="AlphaFoldDB" id="A0A073HY12"/>
<proteinExistence type="predicted"/>
<dbReference type="InterPro" id="IPR000953">
    <property type="entry name" value="Chromo/chromo_shadow_dom"/>
</dbReference>
<dbReference type="Pfam" id="PF00385">
    <property type="entry name" value="Chromo"/>
    <property type="match status" value="1"/>
</dbReference>
<feature type="region of interest" description="Disordered" evidence="1">
    <location>
        <begin position="113"/>
        <end position="144"/>
    </location>
</feature>
<sequence length="144" mass="16881">MSQSNRKKSQAIKGLNNKQPTQKQEDWNVEKILDARKIDDRMEFLIRWENFSSEYDSWIQESQLIGEWAKNAAEEFLIDKMPQMMNIKVYQQKCTARYKRLMNGIIVSSGDTRFERQQDAQNSTSPVARLSRPIIKSQPQPIAN</sequence>
<feature type="region of interest" description="Disordered" evidence="1">
    <location>
        <begin position="1"/>
        <end position="25"/>
    </location>
</feature>
<accession>A0A073HY12</accession>
<keyword evidence="4" id="KW-1185">Reference proteome</keyword>
<feature type="domain" description="Chromo" evidence="2">
    <location>
        <begin position="27"/>
        <end position="76"/>
    </location>
</feature>
<reference evidence="4" key="1">
    <citation type="journal article" date="2014" name="Cell">
        <title>The Architecture of a Scrambled Genome Reveals Massive Levels of Genomic Rearrangement during Development.</title>
        <authorList>
            <person name="Chen X."/>
            <person name="Bracht J.R."/>
            <person name="Goldman A.D."/>
            <person name="Dolzhenko E."/>
            <person name="Clay D.M."/>
            <person name="Swart E.C."/>
            <person name="Perlman D.H."/>
            <person name="Doak T.G."/>
            <person name="Stuart A."/>
            <person name="Amemiya C.T."/>
            <person name="Sebra R.P."/>
            <person name="Landweber L.F."/>
        </authorList>
    </citation>
    <scope>NUCLEOTIDE SEQUENCE [LARGE SCALE GENOMIC DNA]</scope>
    <source>
        <strain evidence="4">JRB310</strain>
    </source>
</reference>
<evidence type="ECO:0000256" key="1">
    <source>
        <dbReference type="SAM" id="MobiDB-lite"/>
    </source>
</evidence>
<dbReference type="CDD" id="cd00024">
    <property type="entry name" value="CD_CSD"/>
    <property type="match status" value="1"/>
</dbReference>
<dbReference type="Proteomes" id="UP000053232">
    <property type="component" value="Unassembled WGS sequence"/>
</dbReference>
<evidence type="ECO:0000313" key="4">
    <source>
        <dbReference type="Proteomes" id="UP000053232"/>
    </source>
</evidence>
<dbReference type="Gene3D" id="2.40.50.40">
    <property type="match status" value="1"/>
</dbReference>
<comment type="caution">
    <text evidence="3">The sequence shown here is derived from an EMBL/GenBank/DDBJ whole genome shotgun (WGS) entry which is preliminary data.</text>
</comment>